<dbReference type="RefSeq" id="WP_236097602.1">
    <property type="nucleotide sequence ID" value="NZ_JAKGUD010000001.1"/>
</dbReference>
<proteinExistence type="inferred from homology"/>
<dbReference type="Pfam" id="PF06130">
    <property type="entry name" value="PTAC"/>
    <property type="match status" value="1"/>
</dbReference>
<protein>
    <recommendedName>
        <fullName evidence="4 9">Phosphate propanoyltransferase</fullName>
        <ecNumber evidence="3 9">2.3.1.222</ecNumber>
    </recommendedName>
</protein>
<evidence type="ECO:0000256" key="4">
    <source>
        <dbReference type="ARBA" id="ARBA00020837"/>
    </source>
</evidence>
<dbReference type="NCBIfam" id="NF011652">
    <property type="entry name" value="PRK15070.1"/>
    <property type="match status" value="1"/>
</dbReference>
<dbReference type="GO" id="GO:0016746">
    <property type="term" value="F:acyltransferase activity"/>
    <property type="evidence" value="ECO:0007669"/>
    <property type="project" value="UniProtKB-KW"/>
</dbReference>
<evidence type="ECO:0000256" key="6">
    <source>
        <dbReference type="ARBA" id="ARBA00022723"/>
    </source>
</evidence>
<evidence type="ECO:0000256" key="1">
    <source>
        <dbReference type="ARBA" id="ARBA00001947"/>
    </source>
</evidence>
<comment type="catalytic activity">
    <reaction evidence="9">
        <text>propanoyl-CoA + phosphate = propanoyl phosphate + CoA</text>
        <dbReference type="Rhea" id="RHEA:28046"/>
        <dbReference type="ChEBI" id="CHEBI:43474"/>
        <dbReference type="ChEBI" id="CHEBI:57287"/>
        <dbReference type="ChEBI" id="CHEBI:57392"/>
        <dbReference type="ChEBI" id="CHEBI:58933"/>
        <dbReference type="EC" id="2.3.1.222"/>
    </reaction>
</comment>
<dbReference type="InterPro" id="IPR008300">
    <property type="entry name" value="PTAC"/>
</dbReference>
<evidence type="ECO:0000256" key="9">
    <source>
        <dbReference type="PIRNR" id="PIRNR010130"/>
    </source>
</evidence>
<keyword evidence="5 9" id="KW-0808">Transferase</keyword>
<evidence type="ECO:0000256" key="2">
    <source>
        <dbReference type="ARBA" id="ARBA00007342"/>
    </source>
</evidence>
<evidence type="ECO:0000313" key="11">
    <source>
        <dbReference type="Proteomes" id="UP001200430"/>
    </source>
</evidence>
<comment type="function">
    <text evidence="9">Involved in 1,2-propanediol (1,2-PD) degradation by catalyzing the conversion of propanoyl-CoA to propanoyl-phosphate.</text>
</comment>
<dbReference type="PANTHER" id="PTHR39453">
    <property type="entry name" value="PHOSPHATE PROPANOYLTRANSFERASE"/>
    <property type="match status" value="1"/>
</dbReference>
<keyword evidence="7" id="KW-0862">Zinc</keyword>
<evidence type="ECO:0000256" key="7">
    <source>
        <dbReference type="ARBA" id="ARBA00022833"/>
    </source>
</evidence>
<comment type="caution">
    <text evidence="10">The sequence shown here is derived from an EMBL/GenBank/DDBJ whole genome shotgun (WGS) entry which is preliminary data.</text>
</comment>
<dbReference type="EC" id="2.3.1.222" evidence="3 9"/>
<gene>
    <name evidence="10" type="primary">pduL</name>
    <name evidence="10" type="ORF">L2W38_00370</name>
</gene>
<evidence type="ECO:0000256" key="3">
    <source>
        <dbReference type="ARBA" id="ARBA00012206"/>
    </source>
</evidence>
<comment type="similarity">
    <text evidence="2 9">Belongs to the PduL family.</text>
</comment>
<evidence type="ECO:0000256" key="8">
    <source>
        <dbReference type="ARBA" id="ARBA00023315"/>
    </source>
</evidence>
<dbReference type="PANTHER" id="PTHR39453:SF1">
    <property type="entry name" value="PHOSPHATE PROPANOYLTRANSFERASE"/>
    <property type="match status" value="1"/>
</dbReference>
<reference evidence="10 11" key="1">
    <citation type="submission" date="2022-01" db="EMBL/GenBank/DDBJ databases">
        <title>Dethiosulfovibrio faecalis sp. nov., a novel proteolytic, non-sulfur-reducing bacterium isolated from a marine aquaculture solid waste bioreactor.</title>
        <authorList>
            <person name="Grabowski S."/>
            <person name="Apolinario E."/>
            <person name="Schneider N."/>
            <person name="Marshall C.W."/>
            <person name="Sowers K.R."/>
        </authorList>
    </citation>
    <scope>NUCLEOTIDE SEQUENCE [LARGE SCALE GENOMIC DNA]</scope>
    <source>
        <strain evidence="10 11">DSM 12537</strain>
    </source>
</reference>
<dbReference type="PIRSF" id="PIRSF010130">
    <property type="entry name" value="PduL"/>
    <property type="match status" value="1"/>
</dbReference>
<sequence length="217" mass="23301">MAISKDLVDKIVSEILQSLPESRVEHDLALVVAGVSNRHVHLSRKDGDRLFGSGHELTPIKDLRQPGQFACKETVTLGTSGGVLESVRVLGPYRKATQVEISASDARRLRIKAPLVKSGADLPCDPVTLIGPAGSITVEGGVGIAWRHLHLTPLRAAELSLKDGQEVSVEVPGDRGIVFNRVWVRVSDSMEVEFHVDVDEANSCGLSTGDMVRVLGS</sequence>
<organism evidence="10 11">
    <name type="scientific">Dethiosulfovibrio marinus</name>
    <dbReference type="NCBI Taxonomy" id="133532"/>
    <lineage>
        <taxon>Bacteria</taxon>
        <taxon>Thermotogati</taxon>
        <taxon>Synergistota</taxon>
        <taxon>Synergistia</taxon>
        <taxon>Synergistales</taxon>
        <taxon>Dethiosulfovibrionaceae</taxon>
        <taxon>Dethiosulfovibrio</taxon>
    </lineage>
</organism>
<evidence type="ECO:0000256" key="5">
    <source>
        <dbReference type="ARBA" id="ARBA00022679"/>
    </source>
</evidence>
<evidence type="ECO:0000313" key="10">
    <source>
        <dbReference type="EMBL" id="MCF4141273.1"/>
    </source>
</evidence>
<keyword evidence="11" id="KW-1185">Reference proteome</keyword>
<dbReference type="EMBL" id="JAKGUD010000001">
    <property type="protein sequence ID" value="MCF4141273.1"/>
    <property type="molecule type" value="Genomic_DNA"/>
</dbReference>
<accession>A0ABS9EN87</accession>
<comment type="cofactor">
    <cofactor evidence="1">
        <name>Zn(2+)</name>
        <dbReference type="ChEBI" id="CHEBI:29105"/>
    </cofactor>
</comment>
<name>A0ABS9EN87_9BACT</name>
<keyword evidence="6" id="KW-0479">Metal-binding</keyword>
<dbReference type="Proteomes" id="UP001200430">
    <property type="component" value="Unassembled WGS sequence"/>
</dbReference>
<keyword evidence="8 9" id="KW-0012">Acyltransferase</keyword>
<comment type="pathway">
    <text evidence="9">Polyol metabolism; 1,2-propanediol degradation.</text>
</comment>